<sequence length="315" mass="35210">MCPVLSTPIDWKETPEAHIFRADLPGLSKEDVKVEVRHGRILQISGERKSVDDSDENTLKWHCVERNRGRSFCREFRLPENAKVDQLNASMDNGVLTVTVPKQEVKVPMLPHPPPPPHPHPQNRRKREGISPLPGRRRRFWLPNSRERIWLGSYDTAEKAARAFDAALFCLRGKNVKFNFPDNPPKIVDGKSLTPAQIQVAAAKFAHSDSGNSNRPTPSSSSISSSELLLAESPSPSVSDGAIQLDGEITEIPMDNAFLDQLLTIGPENTIPDFGIFPGFDEFSADFLTAPLPSVDYWPENTDNIFSQDSFLWSF</sequence>
<feature type="region of interest" description="Disordered" evidence="9">
    <location>
        <begin position="204"/>
        <end position="226"/>
    </location>
</feature>
<evidence type="ECO:0000259" key="11">
    <source>
        <dbReference type="PROSITE" id="PS51032"/>
    </source>
</evidence>
<dbReference type="Gene3D" id="3.30.730.10">
    <property type="entry name" value="AP2/ERF domain"/>
    <property type="match status" value="1"/>
</dbReference>
<evidence type="ECO:0000256" key="9">
    <source>
        <dbReference type="SAM" id="MobiDB-lite"/>
    </source>
</evidence>
<proteinExistence type="inferred from homology"/>
<accession>A0ABD1SJ22</accession>
<dbReference type="PROSITE" id="PS51032">
    <property type="entry name" value="AP2_ERF"/>
    <property type="match status" value="1"/>
</dbReference>
<dbReference type="CDD" id="cd06472">
    <property type="entry name" value="ACD_ScHsp26_like"/>
    <property type="match status" value="1"/>
</dbReference>
<dbReference type="InterPro" id="IPR002068">
    <property type="entry name" value="A-crystallin/Hsp20_dom"/>
</dbReference>
<dbReference type="InterPro" id="IPR036955">
    <property type="entry name" value="AP2/ERF_dom_sf"/>
</dbReference>
<evidence type="ECO:0000256" key="6">
    <source>
        <dbReference type="ARBA" id="ARBA00023242"/>
    </source>
</evidence>
<dbReference type="InterPro" id="IPR008978">
    <property type="entry name" value="HSP20-like_chaperone"/>
</dbReference>
<evidence type="ECO:0000313" key="12">
    <source>
        <dbReference type="EMBL" id="KAL2500219.1"/>
    </source>
</evidence>
<evidence type="ECO:0000313" key="13">
    <source>
        <dbReference type="Proteomes" id="UP001604336"/>
    </source>
</evidence>
<dbReference type="SUPFAM" id="SSF49764">
    <property type="entry name" value="HSP20-like chaperones"/>
    <property type="match status" value="1"/>
</dbReference>
<name>A0ABD1SJ22_9LAMI</name>
<evidence type="ECO:0000259" key="10">
    <source>
        <dbReference type="PROSITE" id="PS01031"/>
    </source>
</evidence>
<dbReference type="InterPro" id="IPR016177">
    <property type="entry name" value="DNA-bd_dom_sf"/>
</dbReference>
<dbReference type="AlphaFoldDB" id="A0ABD1SJ22"/>
<dbReference type="Proteomes" id="UP001604336">
    <property type="component" value="Unassembled WGS sequence"/>
</dbReference>
<keyword evidence="3" id="KW-0346">Stress response</keyword>
<keyword evidence="13" id="KW-1185">Reference proteome</keyword>
<keyword evidence="6" id="KW-0539">Nucleus</keyword>
<reference evidence="13" key="1">
    <citation type="submission" date="2024-07" db="EMBL/GenBank/DDBJ databases">
        <title>Two chromosome-level genome assemblies of Korean endemic species Abeliophyllum distichum and Forsythia ovata (Oleaceae).</title>
        <authorList>
            <person name="Jang H."/>
        </authorList>
    </citation>
    <scope>NUCLEOTIDE SEQUENCE [LARGE SCALE GENOMIC DNA]</scope>
</reference>
<keyword evidence="5" id="KW-0804">Transcription</keyword>
<dbReference type="Pfam" id="PF00011">
    <property type="entry name" value="HSP20"/>
    <property type="match status" value="1"/>
</dbReference>
<comment type="caution">
    <text evidence="12">The sequence shown here is derived from an EMBL/GenBank/DDBJ whole genome shotgun (WGS) entry which is preliminary data.</text>
</comment>
<dbReference type="EMBL" id="JBFOLK010000007">
    <property type="protein sequence ID" value="KAL2500219.1"/>
    <property type="molecule type" value="Genomic_DNA"/>
</dbReference>
<gene>
    <name evidence="12" type="ORF">Adt_25769</name>
</gene>
<evidence type="ECO:0000256" key="1">
    <source>
        <dbReference type="ARBA" id="ARBA00004123"/>
    </source>
</evidence>
<feature type="region of interest" description="Disordered" evidence="9">
    <location>
        <begin position="106"/>
        <end position="137"/>
    </location>
</feature>
<dbReference type="InterPro" id="IPR001471">
    <property type="entry name" value="AP2/ERF_dom"/>
</dbReference>
<dbReference type="PANTHER" id="PTHR11527">
    <property type="entry name" value="HEAT-SHOCK PROTEIN 20 FAMILY MEMBER"/>
    <property type="match status" value="1"/>
</dbReference>
<dbReference type="PROSITE" id="PS01031">
    <property type="entry name" value="SHSP"/>
    <property type="match status" value="1"/>
</dbReference>
<evidence type="ECO:0000256" key="5">
    <source>
        <dbReference type="ARBA" id="ARBA00023163"/>
    </source>
</evidence>
<evidence type="ECO:0000256" key="7">
    <source>
        <dbReference type="PROSITE-ProRule" id="PRU00285"/>
    </source>
</evidence>
<feature type="domain" description="AP2/ERF" evidence="11">
    <location>
        <begin position="126"/>
        <end position="181"/>
    </location>
</feature>
<dbReference type="InterPro" id="IPR031107">
    <property type="entry name" value="Small_HSP"/>
</dbReference>
<dbReference type="GO" id="GO:0005634">
    <property type="term" value="C:nucleus"/>
    <property type="evidence" value="ECO:0007669"/>
    <property type="project" value="UniProtKB-SubCell"/>
</dbReference>
<protein>
    <submittedName>
        <fullName evidence="12">Ethylene-responsive transcription factor</fullName>
    </submittedName>
</protein>
<dbReference type="Gene3D" id="2.60.40.790">
    <property type="match status" value="1"/>
</dbReference>
<dbReference type="SUPFAM" id="SSF54171">
    <property type="entry name" value="DNA-binding domain"/>
    <property type="match status" value="1"/>
</dbReference>
<comment type="similarity">
    <text evidence="7 8">Belongs to the small heat shock protein (HSP20) family.</text>
</comment>
<comment type="subcellular location">
    <subcellularLocation>
        <location evidence="1">Nucleus</location>
    </subcellularLocation>
</comment>
<evidence type="ECO:0000256" key="4">
    <source>
        <dbReference type="ARBA" id="ARBA00023125"/>
    </source>
</evidence>
<feature type="domain" description="SHSP" evidence="10">
    <location>
        <begin position="1"/>
        <end position="119"/>
    </location>
</feature>
<dbReference type="GO" id="GO:0003677">
    <property type="term" value="F:DNA binding"/>
    <property type="evidence" value="ECO:0007669"/>
    <property type="project" value="UniProtKB-KW"/>
</dbReference>
<keyword evidence="4" id="KW-0238">DNA-binding</keyword>
<dbReference type="CDD" id="cd00018">
    <property type="entry name" value="AP2"/>
    <property type="match status" value="1"/>
</dbReference>
<evidence type="ECO:0000256" key="8">
    <source>
        <dbReference type="RuleBase" id="RU003616"/>
    </source>
</evidence>
<feature type="compositionally biased region" description="Pro residues" evidence="9">
    <location>
        <begin position="110"/>
        <end position="120"/>
    </location>
</feature>
<evidence type="ECO:0000256" key="3">
    <source>
        <dbReference type="ARBA" id="ARBA00023016"/>
    </source>
</evidence>
<keyword evidence="2" id="KW-0805">Transcription regulation</keyword>
<dbReference type="SMART" id="SM00380">
    <property type="entry name" value="AP2"/>
    <property type="match status" value="1"/>
</dbReference>
<evidence type="ECO:0000256" key="2">
    <source>
        <dbReference type="ARBA" id="ARBA00023015"/>
    </source>
</evidence>
<organism evidence="12 13">
    <name type="scientific">Abeliophyllum distichum</name>
    <dbReference type="NCBI Taxonomy" id="126358"/>
    <lineage>
        <taxon>Eukaryota</taxon>
        <taxon>Viridiplantae</taxon>
        <taxon>Streptophyta</taxon>
        <taxon>Embryophyta</taxon>
        <taxon>Tracheophyta</taxon>
        <taxon>Spermatophyta</taxon>
        <taxon>Magnoliopsida</taxon>
        <taxon>eudicotyledons</taxon>
        <taxon>Gunneridae</taxon>
        <taxon>Pentapetalae</taxon>
        <taxon>asterids</taxon>
        <taxon>lamiids</taxon>
        <taxon>Lamiales</taxon>
        <taxon>Oleaceae</taxon>
        <taxon>Forsythieae</taxon>
        <taxon>Abeliophyllum</taxon>
    </lineage>
</organism>